<dbReference type="Proteomes" id="UP001597115">
    <property type="component" value="Unassembled WGS sequence"/>
</dbReference>
<evidence type="ECO:0000259" key="4">
    <source>
        <dbReference type="PROSITE" id="PS50977"/>
    </source>
</evidence>
<evidence type="ECO:0000256" key="3">
    <source>
        <dbReference type="SAM" id="MobiDB-lite"/>
    </source>
</evidence>
<dbReference type="RefSeq" id="WP_380888071.1">
    <property type="nucleotide sequence ID" value="NZ_JBHUDY010000001.1"/>
</dbReference>
<dbReference type="EMBL" id="JBHUDY010000001">
    <property type="protein sequence ID" value="MFD1611478.1"/>
    <property type="molecule type" value="Genomic_DNA"/>
</dbReference>
<protein>
    <submittedName>
        <fullName evidence="5">TetR/AcrR family transcriptional regulator</fullName>
    </submittedName>
</protein>
<dbReference type="SUPFAM" id="SSF48498">
    <property type="entry name" value="Tetracyclin repressor-like, C-terminal domain"/>
    <property type="match status" value="1"/>
</dbReference>
<dbReference type="InterPro" id="IPR001647">
    <property type="entry name" value="HTH_TetR"/>
</dbReference>
<dbReference type="PANTHER" id="PTHR30055">
    <property type="entry name" value="HTH-TYPE TRANSCRIPTIONAL REGULATOR RUTR"/>
    <property type="match status" value="1"/>
</dbReference>
<dbReference type="InterPro" id="IPR050109">
    <property type="entry name" value="HTH-type_TetR-like_transc_reg"/>
</dbReference>
<keyword evidence="1 2" id="KW-0238">DNA-binding</keyword>
<reference evidence="6" key="1">
    <citation type="journal article" date="2019" name="Int. J. Syst. Evol. Microbiol.">
        <title>The Global Catalogue of Microorganisms (GCM) 10K type strain sequencing project: providing services to taxonomists for standard genome sequencing and annotation.</title>
        <authorList>
            <consortium name="The Broad Institute Genomics Platform"/>
            <consortium name="The Broad Institute Genome Sequencing Center for Infectious Disease"/>
            <person name="Wu L."/>
            <person name="Ma J."/>
        </authorList>
    </citation>
    <scope>NUCLEOTIDE SEQUENCE [LARGE SCALE GENOMIC DNA]</scope>
    <source>
        <strain evidence="6">CGMCC 1.16275</strain>
    </source>
</reference>
<comment type="caution">
    <text evidence="5">The sequence shown here is derived from an EMBL/GenBank/DDBJ whole genome shotgun (WGS) entry which is preliminary data.</text>
</comment>
<dbReference type="Pfam" id="PF00440">
    <property type="entry name" value="TetR_N"/>
    <property type="match status" value="1"/>
</dbReference>
<keyword evidence="6" id="KW-1185">Reference proteome</keyword>
<feature type="domain" description="HTH tetR-type" evidence="4">
    <location>
        <begin position="23"/>
        <end position="83"/>
    </location>
</feature>
<gene>
    <name evidence="5" type="ORF">ACFSCW_06645</name>
</gene>
<dbReference type="Pfam" id="PF14246">
    <property type="entry name" value="TetR_C_7"/>
    <property type="match status" value="1"/>
</dbReference>
<feature type="compositionally biased region" description="Polar residues" evidence="3">
    <location>
        <begin position="1"/>
        <end position="10"/>
    </location>
</feature>
<evidence type="ECO:0000313" key="6">
    <source>
        <dbReference type="Proteomes" id="UP001597115"/>
    </source>
</evidence>
<name>A0ABW4I224_9SPHN</name>
<sequence>MSRSALNQRIPSKRGRPSREEARQIDFQVLEAAKTCFLGSGFDGATMEAIAKCAGVRKMAIYQRHKDKAALFRAVLERQVAIWAGDADRLAYRQGNSLAQRLNHHATIMLDFSRNPDVRAFTRLVEGAWGGSEAIAESFRGTLYSQMLARIAGDILEFASRDGIAVRDSDRAAAMFMGLLIGSQVYERMTPAAAPKVNTAYIRDAVAMFLGSRDLW</sequence>
<dbReference type="PROSITE" id="PS50977">
    <property type="entry name" value="HTH_TETR_2"/>
    <property type="match status" value="1"/>
</dbReference>
<feature type="region of interest" description="Disordered" evidence="3">
    <location>
        <begin position="1"/>
        <end position="21"/>
    </location>
</feature>
<dbReference type="PANTHER" id="PTHR30055:SF146">
    <property type="entry name" value="HTH-TYPE TRANSCRIPTIONAL DUAL REGULATOR CECR"/>
    <property type="match status" value="1"/>
</dbReference>
<proteinExistence type="predicted"/>
<accession>A0ABW4I224</accession>
<dbReference type="InterPro" id="IPR036271">
    <property type="entry name" value="Tet_transcr_reg_TetR-rel_C_sf"/>
</dbReference>
<organism evidence="5 6">
    <name type="scientific">Sphingomonas tabacisoli</name>
    <dbReference type="NCBI Taxonomy" id="2249466"/>
    <lineage>
        <taxon>Bacteria</taxon>
        <taxon>Pseudomonadati</taxon>
        <taxon>Pseudomonadota</taxon>
        <taxon>Alphaproteobacteria</taxon>
        <taxon>Sphingomonadales</taxon>
        <taxon>Sphingomonadaceae</taxon>
        <taxon>Sphingomonas</taxon>
    </lineage>
</organism>
<evidence type="ECO:0000313" key="5">
    <source>
        <dbReference type="EMBL" id="MFD1611478.1"/>
    </source>
</evidence>
<feature type="DNA-binding region" description="H-T-H motif" evidence="2">
    <location>
        <begin position="46"/>
        <end position="65"/>
    </location>
</feature>
<dbReference type="SUPFAM" id="SSF46689">
    <property type="entry name" value="Homeodomain-like"/>
    <property type="match status" value="1"/>
</dbReference>
<dbReference type="Gene3D" id="1.10.357.10">
    <property type="entry name" value="Tetracycline Repressor, domain 2"/>
    <property type="match status" value="1"/>
</dbReference>
<evidence type="ECO:0000256" key="1">
    <source>
        <dbReference type="ARBA" id="ARBA00023125"/>
    </source>
</evidence>
<dbReference type="InterPro" id="IPR009057">
    <property type="entry name" value="Homeodomain-like_sf"/>
</dbReference>
<evidence type="ECO:0000256" key="2">
    <source>
        <dbReference type="PROSITE-ProRule" id="PRU00335"/>
    </source>
</evidence>
<dbReference type="InterPro" id="IPR039536">
    <property type="entry name" value="TetR_C_Proteobacteria"/>
</dbReference>